<accession>M8BMK0</accession>
<dbReference type="EnsemblPlants" id="EMT23058">
    <property type="protein sequence ID" value="EMT23058"/>
    <property type="gene ID" value="F775_42578"/>
</dbReference>
<feature type="region of interest" description="Disordered" evidence="1">
    <location>
        <begin position="1"/>
        <end position="97"/>
    </location>
</feature>
<evidence type="ECO:0000313" key="2">
    <source>
        <dbReference type="EnsemblPlants" id="EMT23058"/>
    </source>
</evidence>
<sequence>MIRALPTLSLPRCPETPCLELSPAEPRRHGTNPSRENPRRAQCSGVPAAPYERSALLRRRRGDVEEEEEATSKRNAADEEAMYPDITGSDAPEVAAG</sequence>
<name>M8BMK0_AEGTA</name>
<dbReference type="AlphaFoldDB" id="M8BMK0"/>
<evidence type="ECO:0000256" key="1">
    <source>
        <dbReference type="SAM" id="MobiDB-lite"/>
    </source>
</evidence>
<reference evidence="2" key="1">
    <citation type="submission" date="2015-06" db="UniProtKB">
        <authorList>
            <consortium name="EnsemblPlants"/>
        </authorList>
    </citation>
    <scope>IDENTIFICATION</scope>
</reference>
<proteinExistence type="predicted"/>
<protein>
    <submittedName>
        <fullName evidence="2">Uncharacterized protein</fullName>
    </submittedName>
</protein>
<organism evidence="2">
    <name type="scientific">Aegilops tauschii</name>
    <name type="common">Tausch's goatgrass</name>
    <name type="synonym">Aegilops squarrosa</name>
    <dbReference type="NCBI Taxonomy" id="37682"/>
    <lineage>
        <taxon>Eukaryota</taxon>
        <taxon>Viridiplantae</taxon>
        <taxon>Streptophyta</taxon>
        <taxon>Embryophyta</taxon>
        <taxon>Tracheophyta</taxon>
        <taxon>Spermatophyta</taxon>
        <taxon>Magnoliopsida</taxon>
        <taxon>Liliopsida</taxon>
        <taxon>Poales</taxon>
        <taxon>Poaceae</taxon>
        <taxon>BOP clade</taxon>
        <taxon>Pooideae</taxon>
        <taxon>Triticodae</taxon>
        <taxon>Triticeae</taxon>
        <taxon>Triticinae</taxon>
        <taxon>Aegilops</taxon>
    </lineage>
</organism>